<gene>
    <name evidence="2" type="ORF">J2S77_002245</name>
</gene>
<reference evidence="2 3" key="1">
    <citation type="submission" date="2023-07" db="EMBL/GenBank/DDBJ databases">
        <title>Genomic Encyclopedia of Type Strains, Phase IV (KMG-IV): sequencing the most valuable type-strain genomes for metagenomic binning, comparative biology and taxonomic classification.</title>
        <authorList>
            <person name="Goeker M."/>
        </authorList>
    </citation>
    <scope>NUCLEOTIDE SEQUENCE [LARGE SCALE GENOMIC DNA]</scope>
    <source>
        <strain evidence="2 3">DSM 16460</strain>
    </source>
</reference>
<keyword evidence="1" id="KW-1133">Transmembrane helix</keyword>
<evidence type="ECO:0000313" key="3">
    <source>
        <dbReference type="Proteomes" id="UP001224359"/>
    </source>
</evidence>
<evidence type="ECO:0008006" key="4">
    <source>
        <dbReference type="Google" id="ProtNLM"/>
    </source>
</evidence>
<proteinExistence type="predicted"/>
<keyword evidence="1" id="KW-0812">Transmembrane</keyword>
<accession>A0ABT9VH02</accession>
<name>A0ABT9VH02_9BACI</name>
<dbReference type="EMBL" id="JAUSTQ010000010">
    <property type="protein sequence ID" value="MDQ0160242.1"/>
    <property type="molecule type" value="Genomic_DNA"/>
</dbReference>
<dbReference type="RefSeq" id="WP_370871830.1">
    <property type="nucleotide sequence ID" value="NZ_JAUSTQ010000010.1"/>
</dbReference>
<organism evidence="2 3">
    <name type="scientific">Alkalibacillus salilacus</name>
    <dbReference type="NCBI Taxonomy" id="284582"/>
    <lineage>
        <taxon>Bacteria</taxon>
        <taxon>Bacillati</taxon>
        <taxon>Bacillota</taxon>
        <taxon>Bacilli</taxon>
        <taxon>Bacillales</taxon>
        <taxon>Bacillaceae</taxon>
        <taxon>Alkalibacillus</taxon>
    </lineage>
</organism>
<evidence type="ECO:0000256" key="1">
    <source>
        <dbReference type="SAM" id="Phobius"/>
    </source>
</evidence>
<comment type="caution">
    <text evidence="2">The sequence shown here is derived from an EMBL/GenBank/DDBJ whole genome shotgun (WGS) entry which is preliminary data.</text>
</comment>
<sequence length="31" mass="3384">MTDFLITYAPFLVLIGAIGMAFWIALPGGRK</sequence>
<feature type="transmembrane region" description="Helical" evidence="1">
    <location>
        <begin position="6"/>
        <end position="26"/>
    </location>
</feature>
<keyword evidence="3" id="KW-1185">Reference proteome</keyword>
<keyword evidence="1" id="KW-0472">Membrane</keyword>
<dbReference type="Pfam" id="PF22282">
    <property type="entry name" value="CydS"/>
    <property type="match status" value="1"/>
</dbReference>
<dbReference type="InterPro" id="IPR054381">
    <property type="entry name" value="CydS"/>
</dbReference>
<protein>
    <recommendedName>
        <fullName evidence="4">NADH-quinone oxidoreductase subunit A</fullName>
    </recommendedName>
</protein>
<evidence type="ECO:0000313" key="2">
    <source>
        <dbReference type="EMBL" id="MDQ0160242.1"/>
    </source>
</evidence>
<dbReference type="Proteomes" id="UP001224359">
    <property type="component" value="Unassembled WGS sequence"/>
</dbReference>